<evidence type="ECO:0000313" key="3">
    <source>
        <dbReference type="Proteomes" id="UP001159641"/>
    </source>
</evidence>
<sequence length="227" mass="23865">MAVGSVGLQRRHGKVKVLQASTSKALAARHDPLGNEGADHCPARHWPLDRPRTETLRALGLSALCLSLYSSGGWGSDLFSFPGERVTAAAGPPASPQVHQAQGLWQLPACFPASHCCWLCSSGPWLPGAGAMFQRPGIRQQEALWLPPVYVQSVLEELRGPVPSAPGEEEALPSAPGQTHRHGSDGTCDHGSWALSAYQGGALSNPNPTQARVSSSCATGRALSPDQ</sequence>
<accession>A0AB34GL17</accession>
<comment type="caution">
    <text evidence="2">The sequence shown here is derived from an EMBL/GenBank/DDBJ whole genome shotgun (WGS) entry which is preliminary data.</text>
</comment>
<protein>
    <submittedName>
        <fullName evidence="2">Uncharacterized protein</fullName>
    </submittedName>
</protein>
<dbReference type="AlphaFoldDB" id="A0AB34GL17"/>
<feature type="compositionally biased region" description="Polar residues" evidence="1">
    <location>
        <begin position="202"/>
        <end position="218"/>
    </location>
</feature>
<feature type="region of interest" description="Disordered" evidence="1">
    <location>
        <begin position="161"/>
        <end position="227"/>
    </location>
</feature>
<name>A0AB34GL17_ESCRO</name>
<evidence type="ECO:0000313" key="2">
    <source>
        <dbReference type="EMBL" id="KAJ8780753.1"/>
    </source>
</evidence>
<gene>
    <name evidence="2" type="ORF">J1605_000796</name>
</gene>
<dbReference type="EMBL" id="JAIQCJ010002152">
    <property type="protein sequence ID" value="KAJ8780753.1"/>
    <property type="molecule type" value="Genomic_DNA"/>
</dbReference>
<organism evidence="2 3">
    <name type="scientific">Eschrichtius robustus</name>
    <name type="common">California gray whale</name>
    <name type="synonym">Eschrichtius gibbosus</name>
    <dbReference type="NCBI Taxonomy" id="9764"/>
    <lineage>
        <taxon>Eukaryota</taxon>
        <taxon>Metazoa</taxon>
        <taxon>Chordata</taxon>
        <taxon>Craniata</taxon>
        <taxon>Vertebrata</taxon>
        <taxon>Euteleostomi</taxon>
        <taxon>Mammalia</taxon>
        <taxon>Eutheria</taxon>
        <taxon>Laurasiatheria</taxon>
        <taxon>Artiodactyla</taxon>
        <taxon>Whippomorpha</taxon>
        <taxon>Cetacea</taxon>
        <taxon>Mysticeti</taxon>
        <taxon>Eschrichtiidae</taxon>
        <taxon>Eschrichtius</taxon>
    </lineage>
</organism>
<proteinExistence type="predicted"/>
<dbReference type="Proteomes" id="UP001159641">
    <property type="component" value="Unassembled WGS sequence"/>
</dbReference>
<evidence type="ECO:0000256" key="1">
    <source>
        <dbReference type="SAM" id="MobiDB-lite"/>
    </source>
</evidence>
<reference evidence="2 3" key="1">
    <citation type="submission" date="2022-11" db="EMBL/GenBank/DDBJ databases">
        <title>Whole genome sequence of Eschrichtius robustus ER-17-0199.</title>
        <authorList>
            <person name="Bruniche-Olsen A."/>
            <person name="Black A.N."/>
            <person name="Fields C.J."/>
            <person name="Walden K."/>
            <person name="Dewoody J.A."/>
        </authorList>
    </citation>
    <scope>NUCLEOTIDE SEQUENCE [LARGE SCALE GENOMIC DNA]</scope>
    <source>
        <strain evidence="2">ER-17-0199</strain>
        <tissue evidence="2">Blubber</tissue>
    </source>
</reference>
<keyword evidence="3" id="KW-1185">Reference proteome</keyword>